<protein>
    <recommendedName>
        <fullName evidence="3">Reverse transcriptase domain-containing protein</fullName>
    </recommendedName>
</protein>
<proteinExistence type="predicted"/>
<organism evidence="1 2">
    <name type="scientific">Aphis craccivora</name>
    <name type="common">Cowpea aphid</name>
    <dbReference type="NCBI Taxonomy" id="307492"/>
    <lineage>
        <taxon>Eukaryota</taxon>
        <taxon>Metazoa</taxon>
        <taxon>Ecdysozoa</taxon>
        <taxon>Arthropoda</taxon>
        <taxon>Hexapoda</taxon>
        <taxon>Insecta</taxon>
        <taxon>Pterygota</taxon>
        <taxon>Neoptera</taxon>
        <taxon>Paraneoptera</taxon>
        <taxon>Hemiptera</taxon>
        <taxon>Sternorrhyncha</taxon>
        <taxon>Aphidomorpha</taxon>
        <taxon>Aphidoidea</taxon>
        <taxon>Aphididae</taxon>
        <taxon>Aphidini</taxon>
        <taxon>Aphis</taxon>
        <taxon>Aphis</taxon>
    </lineage>
</organism>
<sequence length="170" mass="18879">MGGALLYCIYANTSTSTKQLPDIPCYHSHLSSNCEINLIDVENGLSSLNNAKSAGPDGLPGTLLFNIRYAICFPLWLIFCRSLKDDIYPSSFKMSSVIPIFKSGDKSDLVLKSILPFVNTVLMDEQYGFRPQWSATLNLIAFNNFVLDVVEQGSLVGFTKAFDRVDHSHM</sequence>
<gene>
    <name evidence="1" type="ORF">FWK35_00022136</name>
</gene>
<dbReference type="AlphaFoldDB" id="A0A6G0VVE5"/>
<dbReference type="PANTHER" id="PTHR47510:SF3">
    <property type="entry name" value="ENDO_EXONUCLEASE_PHOSPHATASE DOMAIN-CONTAINING PROTEIN"/>
    <property type="match status" value="1"/>
</dbReference>
<dbReference type="OrthoDB" id="6627636at2759"/>
<reference evidence="1 2" key="1">
    <citation type="submission" date="2019-08" db="EMBL/GenBank/DDBJ databases">
        <title>Whole genome of Aphis craccivora.</title>
        <authorList>
            <person name="Voronova N.V."/>
            <person name="Shulinski R.S."/>
            <person name="Bandarenka Y.V."/>
            <person name="Zhorov D.G."/>
            <person name="Warner D."/>
        </authorList>
    </citation>
    <scope>NUCLEOTIDE SEQUENCE [LARGE SCALE GENOMIC DNA]</scope>
    <source>
        <strain evidence="1">180601</strain>
        <tissue evidence="1">Whole Body</tissue>
    </source>
</reference>
<comment type="caution">
    <text evidence="1">The sequence shown here is derived from an EMBL/GenBank/DDBJ whole genome shotgun (WGS) entry which is preliminary data.</text>
</comment>
<dbReference type="PANTHER" id="PTHR47510">
    <property type="entry name" value="REVERSE TRANSCRIPTASE DOMAIN-CONTAINING PROTEIN"/>
    <property type="match status" value="1"/>
</dbReference>
<keyword evidence="2" id="KW-1185">Reference proteome</keyword>
<dbReference type="Proteomes" id="UP000478052">
    <property type="component" value="Unassembled WGS sequence"/>
</dbReference>
<name>A0A6G0VVE5_APHCR</name>
<dbReference type="EMBL" id="VUJU01011427">
    <property type="protein sequence ID" value="KAF0711046.1"/>
    <property type="molecule type" value="Genomic_DNA"/>
</dbReference>
<accession>A0A6G0VVE5</accession>
<evidence type="ECO:0000313" key="2">
    <source>
        <dbReference type="Proteomes" id="UP000478052"/>
    </source>
</evidence>
<evidence type="ECO:0000313" key="1">
    <source>
        <dbReference type="EMBL" id="KAF0711046.1"/>
    </source>
</evidence>
<evidence type="ECO:0008006" key="3">
    <source>
        <dbReference type="Google" id="ProtNLM"/>
    </source>
</evidence>